<dbReference type="PROSITE" id="PS50404">
    <property type="entry name" value="GST_NTER"/>
    <property type="match status" value="1"/>
</dbReference>
<dbReference type="EMBL" id="MF034829">
    <property type="protein sequence ID" value="AVT42195.1"/>
    <property type="molecule type" value="mRNA"/>
</dbReference>
<dbReference type="Gene3D" id="1.20.1050.10">
    <property type="match status" value="1"/>
</dbReference>
<keyword evidence="4" id="KW-0808">Transferase</keyword>
<dbReference type="Gene3D" id="3.40.30.10">
    <property type="entry name" value="Glutaredoxin"/>
    <property type="match status" value="1"/>
</dbReference>
<dbReference type="FunFam" id="1.20.1050.10:FF:000007">
    <property type="entry name" value="Glutathione S-transferase 1-1"/>
    <property type="match status" value="1"/>
</dbReference>
<dbReference type="SFLD" id="SFLDG00358">
    <property type="entry name" value="Main_(cytGST)"/>
    <property type="match status" value="1"/>
</dbReference>
<protein>
    <submittedName>
        <fullName evidence="4">Glutathione S-transferase d1</fullName>
    </submittedName>
</protein>
<dbReference type="SUPFAM" id="SSF52833">
    <property type="entry name" value="Thioredoxin-like"/>
    <property type="match status" value="1"/>
</dbReference>
<evidence type="ECO:0000256" key="1">
    <source>
        <dbReference type="ARBA" id="ARBA00011738"/>
    </source>
</evidence>
<proteinExistence type="evidence at transcript level"/>
<sequence>MMTPNDHSIEVYYFKFSPPSRSALLLAKALGLKPNIIITNMTAGDHMKPEFLKMNPMHTIPVIKDNGFTLYDSQAIMIYLVNQYGKDDSLYPRDPKKAAIVNLRLFFNASYLSPKFNAHHAAIILGRNPPDDAQKNLEDVLQHLNNFLETSPFVAGQNITIADFSIIGVISTIDACGAIDLSAYPNIWKWYQKAQKAMEGFGYEEVMQDGANAYGEAFKNAIAKL</sequence>
<dbReference type="SUPFAM" id="SSF47616">
    <property type="entry name" value="GST C-terminal domain-like"/>
    <property type="match status" value="1"/>
</dbReference>
<evidence type="ECO:0000313" key="4">
    <source>
        <dbReference type="EMBL" id="AVT42195.1"/>
    </source>
</evidence>
<dbReference type="PROSITE" id="PS50405">
    <property type="entry name" value="GST_CTER"/>
    <property type="match status" value="1"/>
</dbReference>
<accession>A0A2R4FXE9</accession>
<feature type="domain" description="GST N-terminal" evidence="2">
    <location>
        <begin position="7"/>
        <end position="88"/>
    </location>
</feature>
<dbReference type="PANTHER" id="PTHR43969:SF9">
    <property type="entry name" value="GLUTATHIONE S TRANSFERASE D10, ISOFORM A-RELATED"/>
    <property type="match status" value="1"/>
</dbReference>
<reference evidence="4" key="1">
    <citation type="submission" date="2017-05" db="EMBL/GenBank/DDBJ databases">
        <authorList>
            <person name="Song R."/>
            <person name="Chenine A.L."/>
            <person name="Ruprecht R.M."/>
        </authorList>
    </citation>
    <scope>NUCLEOTIDE SEQUENCE</scope>
</reference>
<dbReference type="InterPro" id="IPR004045">
    <property type="entry name" value="Glutathione_S-Trfase_N"/>
</dbReference>
<dbReference type="Pfam" id="PF13409">
    <property type="entry name" value="GST_N_2"/>
    <property type="match status" value="1"/>
</dbReference>
<dbReference type="SFLD" id="SFLDS00019">
    <property type="entry name" value="Glutathione_Transferase_(cytos"/>
    <property type="match status" value="1"/>
</dbReference>
<name>A0A2R4FXE9_9CUCU</name>
<dbReference type="SFLD" id="SFLDG01153">
    <property type="entry name" value="Main.4:_Theta-like"/>
    <property type="match status" value="1"/>
</dbReference>
<dbReference type="GO" id="GO:0004364">
    <property type="term" value="F:glutathione transferase activity"/>
    <property type="evidence" value="ECO:0007669"/>
    <property type="project" value="TreeGrafter"/>
</dbReference>
<comment type="subunit">
    <text evidence="1">Homodimer.</text>
</comment>
<dbReference type="InterPro" id="IPR036249">
    <property type="entry name" value="Thioredoxin-like_sf"/>
</dbReference>
<dbReference type="CDD" id="cd03177">
    <property type="entry name" value="GST_C_Delta_Epsilon"/>
    <property type="match status" value="1"/>
</dbReference>
<dbReference type="InterPro" id="IPR040079">
    <property type="entry name" value="Glutathione_S-Trfase"/>
</dbReference>
<dbReference type="AlphaFoldDB" id="A0A2R4FXE9"/>
<dbReference type="InterPro" id="IPR010987">
    <property type="entry name" value="Glutathione-S-Trfase_C-like"/>
</dbReference>
<dbReference type="PANTHER" id="PTHR43969">
    <property type="entry name" value="GLUTATHIONE S TRANSFERASE D10, ISOFORM A-RELATED"/>
    <property type="match status" value="1"/>
</dbReference>
<feature type="domain" description="GST C-terminal" evidence="3">
    <location>
        <begin position="94"/>
        <end position="221"/>
    </location>
</feature>
<dbReference type="InterPro" id="IPR036282">
    <property type="entry name" value="Glutathione-S-Trfase_C_sf"/>
</dbReference>
<evidence type="ECO:0000259" key="3">
    <source>
        <dbReference type="PROSITE" id="PS50405"/>
    </source>
</evidence>
<dbReference type="Pfam" id="PF13410">
    <property type="entry name" value="GST_C_2"/>
    <property type="match status" value="1"/>
</dbReference>
<organism evidence="4">
    <name type="scientific">Lissorhoptrus oryzophilus</name>
    <name type="common">rice water weevil</name>
    <dbReference type="NCBI Taxonomy" id="308863"/>
    <lineage>
        <taxon>Eukaryota</taxon>
        <taxon>Metazoa</taxon>
        <taxon>Ecdysozoa</taxon>
        <taxon>Arthropoda</taxon>
        <taxon>Hexapoda</taxon>
        <taxon>Insecta</taxon>
        <taxon>Pterygota</taxon>
        <taxon>Neoptera</taxon>
        <taxon>Endopterygota</taxon>
        <taxon>Coleoptera</taxon>
        <taxon>Polyphaga</taxon>
        <taxon>Cucujiformia</taxon>
        <taxon>Erirhinidae</taxon>
        <taxon>Erirhininae</taxon>
        <taxon>Lissorhoptrus</taxon>
    </lineage>
</organism>
<evidence type="ECO:0000259" key="2">
    <source>
        <dbReference type="PROSITE" id="PS50404"/>
    </source>
</evidence>
<dbReference type="FunFam" id="3.40.30.10:FF:000034">
    <property type="entry name" value="glutathione S-transferase 1"/>
    <property type="match status" value="1"/>
</dbReference>
<dbReference type="GO" id="GO:0006749">
    <property type="term" value="P:glutathione metabolic process"/>
    <property type="evidence" value="ECO:0007669"/>
    <property type="project" value="TreeGrafter"/>
</dbReference>